<dbReference type="Proteomes" id="UP000572984">
    <property type="component" value="Unassembled WGS sequence"/>
</dbReference>
<keyword evidence="2" id="KW-1185">Reference proteome</keyword>
<accession>A0A838BW34</accession>
<reference evidence="1 2" key="1">
    <citation type="submission" date="2020-07" db="EMBL/GenBank/DDBJ databases">
        <title>Draft genome and description of Microvirga mediterraneensis Marseille-Q2068 sp. nov.</title>
        <authorList>
            <person name="Boxberger M."/>
        </authorList>
    </citation>
    <scope>NUCLEOTIDE SEQUENCE [LARGE SCALE GENOMIC DNA]</scope>
    <source>
        <strain evidence="1 2">Marseille-Q2068</strain>
    </source>
</reference>
<proteinExistence type="predicted"/>
<evidence type="ECO:0000313" key="2">
    <source>
        <dbReference type="Proteomes" id="UP000572984"/>
    </source>
</evidence>
<evidence type="ECO:0008006" key="3">
    <source>
        <dbReference type="Google" id="ProtNLM"/>
    </source>
</evidence>
<organism evidence="1 2">
    <name type="scientific">Microvirga mediterraneensis</name>
    <dbReference type="NCBI Taxonomy" id="2754695"/>
    <lineage>
        <taxon>Bacteria</taxon>
        <taxon>Pseudomonadati</taxon>
        <taxon>Pseudomonadota</taxon>
        <taxon>Alphaproteobacteria</taxon>
        <taxon>Hyphomicrobiales</taxon>
        <taxon>Methylobacteriaceae</taxon>
        <taxon>Microvirga</taxon>
    </lineage>
</organism>
<sequence length="296" mass="32540">MTEMGRDHEPKPFPVVLEAYPDEVLSSWLRRHAAYYAVSEAALIAWLGLRVSTLRTVDHRLSLEQVGCLSRVLRCDPTCLVGMSHAGLPAEARLLTRQNRALVCRSCVEQHQAAGAHGVALKSWIEAWRITCRLCGGPLSERSGSHGSALSLRETSPFGERWWDGARAGECLVENHVTGQTSMPEAPLALMRLLLLPSWYRPGQPFDGFYHGWLLNELIPGFDDHARLVKRRVNQGAIGSIPPDLRVALLAGLSSVAASPASIIDYLRPACRLIYRRHFEAFAAVAVGGIAPPIDI</sequence>
<dbReference type="RefSeq" id="WP_181054650.1">
    <property type="nucleotide sequence ID" value="NZ_JACDXJ010000002.1"/>
</dbReference>
<dbReference type="AlphaFoldDB" id="A0A838BW34"/>
<evidence type="ECO:0000313" key="1">
    <source>
        <dbReference type="EMBL" id="MBA1159075.1"/>
    </source>
</evidence>
<comment type="caution">
    <text evidence="1">The sequence shown here is derived from an EMBL/GenBank/DDBJ whole genome shotgun (WGS) entry which is preliminary data.</text>
</comment>
<gene>
    <name evidence="1" type="ORF">H0S73_23570</name>
</gene>
<dbReference type="EMBL" id="JACDXJ010000002">
    <property type="protein sequence ID" value="MBA1159075.1"/>
    <property type="molecule type" value="Genomic_DNA"/>
</dbReference>
<protein>
    <recommendedName>
        <fullName evidence="3">TniQ protein</fullName>
    </recommendedName>
</protein>
<name>A0A838BW34_9HYPH</name>